<dbReference type="InterPro" id="IPR000847">
    <property type="entry name" value="LysR_HTH_N"/>
</dbReference>
<dbReference type="InterPro" id="IPR036388">
    <property type="entry name" value="WH-like_DNA-bd_sf"/>
</dbReference>
<keyword evidence="2" id="KW-0805">Transcription regulation</keyword>
<dbReference type="SUPFAM" id="SSF53850">
    <property type="entry name" value="Periplasmic binding protein-like II"/>
    <property type="match status" value="1"/>
</dbReference>
<dbReference type="CDD" id="cd08419">
    <property type="entry name" value="PBP2_CbbR_RubisCO_like"/>
    <property type="match status" value="1"/>
</dbReference>
<dbReference type="PANTHER" id="PTHR30126:SF5">
    <property type="entry name" value="HTH-TYPE TRANSCRIPTIONAL ACTIVATOR CMPR"/>
    <property type="match status" value="1"/>
</dbReference>
<evidence type="ECO:0000256" key="3">
    <source>
        <dbReference type="ARBA" id="ARBA00023125"/>
    </source>
</evidence>
<dbReference type="Pfam" id="PF03466">
    <property type="entry name" value="LysR_substrate"/>
    <property type="match status" value="1"/>
</dbReference>
<evidence type="ECO:0000256" key="2">
    <source>
        <dbReference type="ARBA" id="ARBA00023015"/>
    </source>
</evidence>
<dbReference type="SUPFAM" id="SSF46785">
    <property type="entry name" value="Winged helix' DNA-binding domain"/>
    <property type="match status" value="1"/>
</dbReference>
<dbReference type="Pfam" id="PF00126">
    <property type="entry name" value="HTH_1"/>
    <property type="match status" value="1"/>
</dbReference>
<reference evidence="8 9" key="1">
    <citation type="journal article" date="2008" name="Appl. Environ. Microbiol.">
        <title>Genomic insights into Mn(II) oxidation by the marine alphaproteobacterium Aurantimonas sp. strain SI85-9A1.</title>
        <authorList>
            <person name="Dick G.J."/>
            <person name="Podell S."/>
            <person name="Johnson H.A."/>
            <person name="Rivera-Espinoza Y."/>
            <person name="Bernier-Latmani R."/>
            <person name="McCarthy J.K."/>
            <person name="Torpey J.W."/>
            <person name="Clement B.G."/>
            <person name="Gaasterland T."/>
            <person name="Tebo B.M."/>
        </authorList>
    </citation>
    <scope>NUCLEOTIDE SEQUENCE [LARGE SCALE GENOMIC DNA]</scope>
    <source>
        <strain evidence="8 9">SI85-9A1</strain>
    </source>
</reference>
<dbReference type="GO" id="GO:0003700">
    <property type="term" value="F:DNA-binding transcription factor activity"/>
    <property type="evidence" value="ECO:0007669"/>
    <property type="project" value="InterPro"/>
</dbReference>
<keyword evidence="4" id="KW-0804">Transcription</keyword>
<evidence type="ECO:0000256" key="6">
    <source>
        <dbReference type="ARBA" id="ARBA00043141"/>
    </source>
</evidence>
<keyword evidence="3" id="KW-0238">DNA-binding</keyword>
<organism evidence="8 9">
    <name type="scientific">Aurantimonas manganoxydans (strain ATCC BAA-1229 / DSM 21871 / SI85-9A1)</name>
    <dbReference type="NCBI Taxonomy" id="287752"/>
    <lineage>
        <taxon>Bacteria</taxon>
        <taxon>Pseudomonadati</taxon>
        <taxon>Pseudomonadota</taxon>
        <taxon>Alphaproteobacteria</taxon>
        <taxon>Hyphomicrobiales</taxon>
        <taxon>Aurantimonadaceae</taxon>
        <taxon>Aurantimonas</taxon>
    </lineage>
</organism>
<dbReference type="Gene3D" id="3.40.190.10">
    <property type="entry name" value="Periplasmic binding protein-like II"/>
    <property type="match status" value="2"/>
</dbReference>
<evidence type="ECO:0000313" key="9">
    <source>
        <dbReference type="Proteomes" id="UP000000321"/>
    </source>
</evidence>
<dbReference type="Proteomes" id="UP000000321">
    <property type="component" value="Unassembled WGS sequence"/>
</dbReference>
<dbReference type="PROSITE" id="PS50931">
    <property type="entry name" value="HTH_LYSR"/>
    <property type="match status" value="1"/>
</dbReference>
<dbReference type="BioCyc" id="AURANTIMONAS:SI859A1_00465-MONOMER"/>
<accession>Q1YGX4</accession>
<evidence type="ECO:0000313" key="8">
    <source>
        <dbReference type="EMBL" id="EAS49805.1"/>
    </source>
</evidence>
<evidence type="ECO:0000256" key="1">
    <source>
        <dbReference type="ARBA" id="ARBA00009437"/>
    </source>
</evidence>
<name>Q1YGX4_AURMS</name>
<evidence type="ECO:0000256" key="4">
    <source>
        <dbReference type="ARBA" id="ARBA00023163"/>
    </source>
</evidence>
<dbReference type="Gene3D" id="1.10.10.10">
    <property type="entry name" value="Winged helix-like DNA-binding domain superfamily/Winged helix DNA-binding domain"/>
    <property type="match status" value="1"/>
</dbReference>
<dbReference type="PRINTS" id="PR00039">
    <property type="entry name" value="HTHLYSR"/>
</dbReference>
<gene>
    <name evidence="8" type="ORF">SI859A1_00465</name>
</gene>
<evidence type="ECO:0000256" key="5">
    <source>
        <dbReference type="ARBA" id="ARBA00039279"/>
    </source>
</evidence>
<sequence length="330" mass="35952">MRTLTLRQLRSIQAINEHRTIAAAARQLGLTPPAVTLQVKQLEDDFGLALFDRTNDGMRLTAAGAAVLGAANAIETTLRALADEIQAIKGVRSGTIRLGVVSTAKYFAPRLIAAFRRDYPDIEIRLIVGNRLEIIEQLRTYRLDIALMGRPPVEFPVEATVFGDHPLVMIAPPDHPLAAAREITRERLLEETIIIREPGSGTRAALAIFFGDHPDALETRTAEMGSNETIKQAVMAGLGIAFISAHTIAFEVETGRLAILDVSHMPIRRQWFAVSRKERIPAPADIAFKNFLMQRGASYLPLLDRLYPADAGDAASSQTTGETEGASSPA</sequence>
<proteinExistence type="inferred from homology"/>
<dbReference type="PANTHER" id="PTHR30126">
    <property type="entry name" value="HTH-TYPE TRANSCRIPTIONAL REGULATOR"/>
    <property type="match status" value="1"/>
</dbReference>
<evidence type="ECO:0000259" key="7">
    <source>
        <dbReference type="PROSITE" id="PS50931"/>
    </source>
</evidence>
<dbReference type="GO" id="GO:0000976">
    <property type="term" value="F:transcription cis-regulatory region binding"/>
    <property type="evidence" value="ECO:0007669"/>
    <property type="project" value="TreeGrafter"/>
</dbReference>
<feature type="domain" description="HTH lysR-type" evidence="7">
    <location>
        <begin position="4"/>
        <end position="61"/>
    </location>
</feature>
<dbReference type="RefSeq" id="WP_009208344.1">
    <property type="nucleotide sequence ID" value="NZ_BBWP01000034.1"/>
</dbReference>
<comment type="caution">
    <text evidence="8">The sequence shown here is derived from an EMBL/GenBank/DDBJ whole genome shotgun (WGS) entry which is preliminary data.</text>
</comment>
<dbReference type="HOGENOM" id="CLU_039613_6_1_5"/>
<dbReference type="InterPro" id="IPR005119">
    <property type="entry name" value="LysR_subst-bd"/>
</dbReference>
<keyword evidence="9" id="KW-1185">Reference proteome</keyword>
<dbReference type="InterPro" id="IPR036390">
    <property type="entry name" value="WH_DNA-bd_sf"/>
</dbReference>
<dbReference type="AlphaFoldDB" id="Q1YGX4"/>
<protein>
    <recommendedName>
        <fullName evidence="5">HTH-type transcriptional regulator CbbR</fullName>
    </recommendedName>
    <alternativeName>
        <fullName evidence="6">RuBisCO operon transcriptional regulator</fullName>
    </alternativeName>
</protein>
<dbReference type="OrthoDB" id="7840053at2"/>
<dbReference type="EMBL" id="AAPJ01000004">
    <property type="protein sequence ID" value="EAS49805.1"/>
    <property type="molecule type" value="Genomic_DNA"/>
</dbReference>
<comment type="similarity">
    <text evidence="1">Belongs to the LysR transcriptional regulatory family.</text>
</comment>